<evidence type="ECO:0000256" key="8">
    <source>
        <dbReference type="PIRNR" id="PIRNR006256"/>
    </source>
</evidence>
<evidence type="ECO:0000256" key="9">
    <source>
        <dbReference type="PROSITE-ProRule" id="PRU00520"/>
    </source>
</evidence>
<dbReference type="EC" id="6.2.-.-" evidence="8"/>
<dbReference type="PANTHER" id="PTHR42959:SF1">
    <property type="entry name" value="CARBAMOYLTRANSFERASE HYPF"/>
    <property type="match status" value="1"/>
</dbReference>
<dbReference type="InterPro" id="IPR006070">
    <property type="entry name" value="Sua5-like_dom"/>
</dbReference>
<dbReference type="GO" id="GO:0003998">
    <property type="term" value="F:acylphosphatase activity"/>
    <property type="evidence" value="ECO:0007669"/>
    <property type="project" value="UniProtKB-EC"/>
</dbReference>
<evidence type="ECO:0000313" key="13">
    <source>
        <dbReference type="Proteomes" id="UP000001520"/>
    </source>
</evidence>
<dbReference type="InterPro" id="IPR017945">
    <property type="entry name" value="DHBP_synth_RibB-like_a/b_dom"/>
</dbReference>
<dbReference type="GO" id="GO:0003725">
    <property type="term" value="F:double-stranded RNA binding"/>
    <property type="evidence" value="ECO:0007669"/>
    <property type="project" value="InterPro"/>
</dbReference>
<dbReference type="NCBIfam" id="TIGR00143">
    <property type="entry name" value="hypF"/>
    <property type="match status" value="1"/>
</dbReference>
<dbReference type="GO" id="GO:0016743">
    <property type="term" value="F:carboxyl- or carbamoyltransferase activity"/>
    <property type="evidence" value="ECO:0007669"/>
    <property type="project" value="UniProtKB-UniRule"/>
</dbReference>
<name>D3PEH6_DEFDS</name>
<dbReference type="STRING" id="639282.DEFDS_1539"/>
<dbReference type="Gene3D" id="3.30.420.360">
    <property type="match status" value="1"/>
</dbReference>
<comment type="pathway">
    <text evidence="1">Protein modification; [NiFe] hydrogenase maturation.</text>
</comment>
<dbReference type="InterPro" id="IPR055128">
    <property type="entry name" value="HypF_C_2"/>
</dbReference>
<dbReference type="Pfam" id="PF01300">
    <property type="entry name" value="Sua5_yciO_yrdC"/>
    <property type="match status" value="1"/>
</dbReference>
<evidence type="ECO:0000313" key="12">
    <source>
        <dbReference type="EMBL" id="BAI80999.1"/>
    </source>
</evidence>
<dbReference type="Gene3D" id="3.30.110.120">
    <property type="match status" value="1"/>
</dbReference>
<proteinExistence type="inferred from homology"/>
<accession>D3PEH6</accession>
<keyword evidence="5" id="KW-0863">Zinc-finger</keyword>
<evidence type="ECO:0000256" key="1">
    <source>
        <dbReference type="ARBA" id="ARBA00004711"/>
    </source>
</evidence>
<dbReference type="KEGG" id="ddf:DEFDS_1539"/>
<feature type="active site" evidence="9">
    <location>
        <position position="18"/>
    </location>
</feature>
<protein>
    <recommendedName>
        <fullName evidence="8">Carbamoyltransferase</fullName>
        <ecNumber evidence="8">6.2.-.-</ecNumber>
    </recommendedName>
</protein>
<dbReference type="SUPFAM" id="SSF54975">
    <property type="entry name" value="Acylphosphatase/BLUF domain-like"/>
    <property type="match status" value="1"/>
</dbReference>
<dbReference type="PIRSF" id="PIRSF006256">
    <property type="entry name" value="CMPcnvr_hdrg_mat"/>
    <property type="match status" value="1"/>
</dbReference>
<dbReference type="PROSITE" id="PS00150">
    <property type="entry name" value="ACYLPHOSPHATASE_1"/>
    <property type="match status" value="1"/>
</dbReference>
<dbReference type="InterPro" id="IPR036046">
    <property type="entry name" value="Acylphosphatase-like_dom_sf"/>
</dbReference>
<evidence type="ECO:0000259" key="10">
    <source>
        <dbReference type="PROSITE" id="PS51160"/>
    </source>
</evidence>
<evidence type="ECO:0000256" key="5">
    <source>
        <dbReference type="ARBA" id="ARBA00022771"/>
    </source>
</evidence>
<keyword evidence="3" id="KW-0436">Ligase</keyword>
<dbReference type="Gene3D" id="3.30.420.40">
    <property type="match status" value="1"/>
</dbReference>
<evidence type="ECO:0000256" key="3">
    <source>
        <dbReference type="ARBA" id="ARBA00022598"/>
    </source>
</evidence>
<dbReference type="InterPro" id="IPR051060">
    <property type="entry name" value="Carbamoyltrans_HypF-like"/>
</dbReference>
<comment type="catalytic activity">
    <reaction evidence="7">
        <text>C-terminal L-cysteinyl-[HypE protein] + carbamoyl phosphate + ATP + H2O = C-terminal S-carboxamide-L-cysteinyl-[HypE protein] + AMP + phosphate + diphosphate + H(+)</text>
        <dbReference type="Rhea" id="RHEA:55636"/>
        <dbReference type="Rhea" id="RHEA-COMP:14247"/>
        <dbReference type="Rhea" id="RHEA-COMP:14392"/>
        <dbReference type="ChEBI" id="CHEBI:15377"/>
        <dbReference type="ChEBI" id="CHEBI:15378"/>
        <dbReference type="ChEBI" id="CHEBI:30616"/>
        <dbReference type="ChEBI" id="CHEBI:33019"/>
        <dbReference type="ChEBI" id="CHEBI:43474"/>
        <dbReference type="ChEBI" id="CHEBI:58228"/>
        <dbReference type="ChEBI" id="CHEBI:76913"/>
        <dbReference type="ChEBI" id="CHEBI:139126"/>
        <dbReference type="ChEBI" id="CHEBI:456215"/>
    </reaction>
</comment>
<dbReference type="HOGENOM" id="CLU_009164_0_0_0"/>
<dbReference type="EMBL" id="AP011529">
    <property type="protein sequence ID" value="BAI80999.1"/>
    <property type="molecule type" value="Genomic_DNA"/>
</dbReference>
<dbReference type="GO" id="GO:0016874">
    <property type="term" value="F:ligase activity"/>
    <property type="evidence" value="ECO:0007669"/>
    <property type="project" value="UniProtKB-UniRule"/>
</dbReference>
<dbReference type="GO" id="GO:0008270">
    <property type="term" value="F:zinc ion binding"/>
    <property type="evidence" value="ECO:0007669"/>
    <property type="project" value="UniProtKB-KW"/>
</dbReference>
<dbReference type="InterPro" id="IPR004421">
    <property type="entry name" value="Carbamoyltransferase_HypF"/>
</dbReference>
<dbReference type="Proteomes" id="UP000001520">
    <property type="component" value="Chromosome"/>
</dbReference>
<dbReference type="PROSITE" id="PS51163">
    <property type="entry name" value="YRDC"/>
    <property type="match status" value="1"/>
</dbReference>
<dbReference type="RefSeq" id="WP_013008245.1">
    <property type="nucleotide sequence ID" value="NC_013939.1"/>
</dbReference>
<sequence>MKTFLVKVQGVVQGVGFRPFIYNLAKKLNLPGEVKNTSSGVEITVNTKNKKEVAKFIEIIKTDAPLLSHIVDIQCKEIEFKHFDEFKIIKSESKNDITFVSPDAALCKKCENELFNPNDRRYLYPFINCINCGPRYSIVKEIPYDRENTTMSIFKMCKECEEEYNSVVNRRFHAQPNCCSICGPNVYTKNNKGFDAIKEVAKVVNDGGIIALKGLGGYHLICDATNDEAIKKLRIHKKREYKPFAVMIKDLNILTDKYKLKLSNTEKLIITSPQSPILIVNWPNHPLSEYVNPLNNRLGIMITYTPLHKLLLNFINTDFIVATSGNLRDEPIAIDEESAEKTLQFVDLFLHHNRPIHNRVDDSVATVINNQIYILRRARGFAPYPIMLKKSLNKVVLGVGTHLKNTISLGVKNYIFPSQYVGDLDNIKSIKFFEETIDKIQKLFKSKADLIITDLHPDYYTSKYASKINKPQISLQHHVAHFFSVMAENGIEDNCIGIIFDGLGLGCDKKIWGGEVFTFCNGILERYTHIDYSLQIGNASSKKPFLMTISYLKKYNLLNENTLLLKKIYNIDDNEISFINSLLDKKLNCIETSSMGRLFEAVGSLLSGVKENEFEGHTAIILESIAEQSNDMEDHYKISIDDTIKLKNLIRGVIEDLKKGTQKEIIARKFHNSIANMILNICIKIRDEKNLTNVALSGGVFQNIILTKKTVNLLNNAGFKVALHQKLPPNDGGISAGQVYYYYLKTNKKLDGKFEKFW</sequence>
<organism evidence="12 13">
    <name type="scientific">Deferribacter desulfuricans (strain DSM 14783 / JCM 11476 / NBRC 101012 / SSM1)</name>
    <dbReference type="NCBI Taxonomy" id="639282"/>
    <lineage>
        <taxon>Bacteria</taxon>
        <taxon>Pseudomonadati</taxon>
        <taxon>Deferribacterota</taxon>
        <taxon>Deferribacteres</taxon>
        <taxon>Deferribacterales</taxon>
        <taxon>Deferribacteraceae</taxon>
        <taxon>Deferribacter</taxon>
    </lineage>
</organism>
<dbReference type="GO" id="GO:0051604">
    <property type="term" value="P:protein maturation"/>
    <property type="evidence" value="ECO:0007669"/>
    <property type="project" value="TreeGrafter"/>
</dbReference>
<dbReference type="InterPro" id="IPR001792">
    <property type="entry name" value="Acylphosphatase-like_dom"/>
</dbReference>
<evidence type="ECO:0000256" key="4">
    <source>
        <dbReference type="ARBA" id="ARBA00022723"/>
    </source>
</evidence>
<evidence type="ECO:0000259" key="11">
    <source>
        <dbReference type="PROSITE" id="PS51163"/>
    </source>
</evidence>
<dbReference type="Gene3D" id="3.90.870.50">
    <property type="match status" value="1"/>
</dbReference>
<evidence type="ECO:0000256" key="2">
    <source>
        <dbReference type="ARBA" id="ARBA00008097"/>
    </source>
</evidence>
<gene>
    <name evidence="12" type="ordered locus">DEFDS_1539</name>
</gene>
<evidence type="ECO:0000256" key="6">
    <source>
        <dbReference type="ARBA" id="ARBA00022833"/>
    </source>
</evidence>
<dbReference type="OrthoDB" id="9808093at2"/>
<evidence type="ECO:0000256" key="7">
    <source>
        <dbReference type="ARBA" id="ARBA00048220"/>
    </source>
</evidence>
<dbReference type="Pfam" id="PF00708">
    <property type="entry name" value="Acylphosphatase"/>
    <property type="match status" value="1"/>
</dbReference>
<comment type="similarity">
    <text evidence="2 8">Belongs to the carbamoyltransferase HypF family.</text>
</comment>
<dbReference type="PANTHER" id="PTHR42959">
    <property type="entry name" value="CARBAMOYLTRANSFERASE"/>
    <property type="match status" value="1"/>
</dbReference>
<dbReference type="InterPro" id="IPR011125">
    <property type="entry name" value="Znf_HypF"/>
</dbReference>
<dbReference type="InterPro" id="IPR041440">
    <property type="entry name" value="HypF_C"/>
</dbReference>
<dbReference type="Pfam" id="PF17788">
    <property type="entry name" value="HypF_C"/>
    <property type="match status" value="1"/>
</dbReference>
<dbReference type="eggNOG" id="COG0068">
    <property type="taxonomic scope" value="Bacteria"/>
</dbReference>
<keyword evidence="13" id="KW-1185">Reference proteome</keyword>
<keyword evidence="6" id="KW-0862">Zinc</keyword>
<dbReference type="SUPFAM" id="SSF55821">
    <property type="entry name" value="YrdC/RibB"/>
    <property type="match status" value="1"/>
</dbReference>
<feature type="domain" description="YrdC-like" evidence="11">
    <location>
        <begin position="194"/>
        <end position="380"/>
    </location>
</feature>
<dbReference type="Pfam" id="PF22521">
    <property type="entry name" value="HypF_C_2"/>
    <property type="match status" value="1"/>
</dbReference>
<dbReference type="Pfam" id="PF07503">
    <property type="entry name" value="zf-HYPF"/>
    <property type="match status" value="2"/>
</dbReference>
<dbReference type="AlphaFoldDB" id="D3PEH6"/>
<comment type="catalytic activity">
    <reaction evidence="9">
        <text>an acyl phosphate + H2O = a carboxylate + phosphate + H(+)</text>
        <dbReference type="Rhea" id="RHEA:14965"/>
        <dbReference type="ChEBI" id="CHEBI:15377"/>
        <dbReference type="ChEBI" id="CHEBI:15378"/>
        <dbReference type="ChEBI" id="CHEBI:29067"/>
        <dbReference type="ChEBI" id="CHEBI:43474"/>
        <dbReference type="ChEBI" id="CHEBI:59918"/>
        <dbReference type="EC" id="3.6.1.7"/>
    </reaction>
</comment>
<keyword evidence="4" id="KW-0479">Metal-binding</keyword>
<reference evidence="12 13" key="1">
    <citation type="journal article" date="2010" name="DNA Res.">
        <title>Bacterial lifestyle in a deep-sea hydrothermal vent chimney revealed by the genome sequence of the thermophilic bacterium Deferribacter desulfuricans SSM1.</title>
        <authorList>
            <person name="Takaki Y."/>
            <person name="Shimamura S."/>
            <person name="Nakagawa S."/>
            <person name="Fukuhara Y."/>
            <person name="Horikawa H."/>
            <person name="Ankai A."/>
            <person name="Harada T."/>
            <person name="Hosoyama A."/>
            <person name="Oguchi A."/>
            <person name="Fukui S."/>
            <person name="Fujita N."/>
            <person name="Takami H."/>
            <person name="Takai K."/>
        </authorList>
    </citation>
    <scope>NUCLEOTIDE SEQUENCE [LARGE SCALE GENOMIC DNA]</scope>
    <source>
        <strain evidence="13">DSM 14783 / JCM 11476 / NBRC 101012 / SSM1</strain>
    </source>
</reference>
<feature type="domain" description="Acylphosphatase-like" evidence="10">
    <location>
        <begin position="3"/>
        <end position="90"/>
    </location>
</feature>
<dbReference type="PROSITE" id="PS51160">
    <property type="entry name" value="ACYLPHOSPHATASE_3"/>
    <property type="match status" value="1"/>
</dbReference>
<keyword evidence="9" id="KW-0378">Hydrolase</keyword>
<dbReference type="UniPathway" id="UPA00335"/>
<feature type="active site" evidence="9">
    <location>
        <position position="36"/>
    </location>
</feature>
<dbReference type="InterPro" id="IPR017968">
    <property type="entry name" value="Acylphosphatase_CS"/>
</dbReference>